<gene>
    <name evidence="1" type="ORF">Lsed01_00220</name>
</gene>
<dbReference type="PANTHER" id="PTHR41913">
    <property type="entry name" value="DUF1684 DOMAIN-CONTAINING PROTEIN"/>
    <property type="match status" value="1"/>
</dbReference>
<accession>A0ABP9WD99</accession>
<dbReference type="Pfam" id="PF07920">
    <property type="entry name" value="DUF1684"/>
    <property type="match status" value="1"/>
</dbReference>
<proteinExistence type="predicted"/>
<evidence type="ECO:0000313" key="1">
    <source>
        <dbReference type="EMBL" id="GAA5517810.1"/>
    </source>
</evidence>
<evidence type="ECO:0008006" key="3">
    <source>
        <dbReference type="Google" id="ProtNLM"/>
    </source>
</evidence>
<protein>
    <recommendedName>
        <fullName evidence="3">DUF1684 domain-containing protein</fullName>
    </recommendedName>
</protein>
<reference evidence="1 2" key="1">
    <citation type="submission" date="2024-02" db="EMBL/GenBank/DDBJ databases">
        <title>Lysinimicrobium sediminis NBRC 112286.</title>
        <authorList>
            <person name="Ichikawa N."/>
            <person name="Katano-Makiyama Y."/>
            <person name="Hidaka K."/>
        </authorList>
    </citation>
    <scope>NUCLEOTIDE SEQUENCE [LARGE SCALE GENOMIC DNA]</scope>
    <source>
        <strain evidence="1 2">NBRC 112286</strain>
    </source>
</reference>
<organism evidence="1 2">
    <name type="scientific">Demequina sediminis</name>
    <dbReference type="NCBI Taxonomy" id="1930058"/>
    <lineage>
        <taxon>Bacteria</taxon>
        <taxon>Bacillati</taxon>
        <taxon>Actinomycetota</taxon>
        <taxon>Actinomycetes</taxon>
        <taxon>Micrococcales</taxon>
        <taxon>Demequinaceae</taxon>
        <taxon>Demequina</taxon>
    </lineage>
</organism>
<keyword evidence="2" id="KW-1185">Reference proteome</keyword>
<name>A0ABP9WD99_9MICO</name>
<dbReference type="EMBL" id="BAABRR010000001">
    <property type="protein sequence ID" value="GAA5517810.1"/>
    <property type="molecule type" value="Genomic_DNA"/>
</dbReference>
<dbReference type="InterPro" id="IPR012467">
    <property type="entry name" value="DUF1684"/>
</dbReference>
<dbReference type="Proteomes" id="UP001426770">
    <property type="component" value="Unassembled WGS sequence"/>
</dbReference>
<comment type="caution">
    <text evidence="1">The sequence shown here is derived from an EMBL/GenBank/DDBJ whole genome shotgun (WGS) entry which is preliminary data.</text>
</comment>
<evidence type="ECO:0000313" key="2">
    <source>
        <dbReference type="Proteomes" id="UP001426770"/>
    </source>
</evidence>
<sequence length="199" mass="21659">MSAAWQIRDWRLRVAEMYAAVRAHSDPRAAHEEWRERRATLLRDHPATPVPPAARASFRPSVAPYDPAARFVVPVLDAPPERREVPTATDGVVPFERVGRVELPGLGGLDVWWLDSYGGGIFVPLRDPSARTYGGGRYVLDTVKGADLGGTRDALVIDLNFAYQPSCAYSSDWVCPLPGPGNTLAEAVEVGELFAPIPG</sequence>
<dbReference type="PANTHER" id="PTHR41913:SF1">
    <property type="entry name" value="DUF1684 DOMAIN-CONTAINING PROTEIN"/>
    <property type="match status" value="1"/>
</dbReference>